<dbReference type="Pfam" id="PF01569">
    <property type="entry name" value="PAP2"/>
    <property type="match status" value="1"/>
</dbReference>
<feature type="transmembrane region" description="Helical" evidence="1">
    <location>
        <begin position="28"/>
        <end position="47"/>
    </location>
</feature>
<proteinExistence type="predicted"/>
<keyword evidence="1" id="KW-0812">Transmembrane</keyword>
<dbReference type="Proteomes" id="UP000273828">
    <property type="component" value="Unassembled WGS sequence"/>
</dbReference>
<feature type="transmembrane region" description="Helical" evidence="1">
    <location>
        <begin position="172"/>
        <end position="191"/>
    </location>
</feature>
<dbReference type="SUPFAM" id="SSF48317">
    <property type="entry name" value="Acid phosphatase/Vanadium-dependent haloperoxidase"/>
    <property type="match status" value="1"/>
</dbReference>
<comment type="caution">
    <text evidence="3">The sequence shown here is derived from an EMBL/GenBank/DDBJ whole genome shotgun (WGS) entry which is preliminary data.</text>
</comment>
<dbReference type="InterPro" id="IPR000326">
    <property type="entry name" value="PAP2/HPO"/>
</dbReference>
<feature type="transmembrane region" description="Helical" evidence="1">
    <location>
        <begin position="197"/>
        <end position="215"/>
    </location>
</feature>
<organism evidence="3 4">
    <name type="scientific">Natrarchaeobius halalkaliphilus</name>
    <dbReference type="NCBI Taxonomy" id="1679091"/>
    <lineage>
        <taxon>Archaea</taxon>
        <taxon>Methanobacteriati</taxon>
        <taxon>Methanobacteriota</taxon>
        <taxon>Stenosarchaea group</taxon>
        <taxon>Halobacteria</taxon>
        <taxon>Halobacteriales</taxon>
        <taxon>Natrialbaceae</taxon>
        <taxon>Natrarchaeobius</taxon>
    </lineage>
</organism>
<protein>
    <submittedName>
        <fullName evidence="3">Phosphatase PAP2 family protein</fullName>
    </submittedName>
</protein>
<gene>
    <name evidence="3" type="ORF">EA462_07160</name>
</gene>
<reference evidence="3 4" key="1">
    <citation type="submission" date="2018-10" db="EMBL/GenBank/DDBJ databases">
        <title>Natrarchaeobius chitinivorans gen. nov., sp. nov., and Natrarchaeobius haloalkaliphilus sp. nov., alkaliphilic, chitin-utilizing haloarchaea from hypersaline alkaline lakes.</title>
        <authorList>
            <person name="Sorokin D.Y."/>
            <person name="Elcheninov A.G."/>
            <person name="Kostrikina N.A."/>
            <person name="Bale N.J."/>
            <person name="Sinninghe Damste J.S."/>
            <person name="Khijniak T.V."/>
            <person name="Kublanov I.V."/>
            <person name="Toshchakov S.V."/>
        </authorList>
    </citation>
    <scope>NUCLEOTIDE SEQUENCE [LARGE SCALE GENOMIC DNA]</scope>
    <source>
        <strain evidence="3 4">AArcht-Sl</strain>
    </source>
</reference>
<sequence length="316" mass="33272">MRLEYLWDETTNEIVRDAVGPAAPAFELLTHLGDGAVLLVAGILIYWFGARGNRRKRAFVIAVGTAALALSAGMKGIMEIPRPELAFSPDGYPGFTFPSAHAMGAAAFYGALAVSMERGTKGIRYLMAGAIITVVAVSRVVMGVHYAGDVVVGVGLGLALVGVGLWVREEELFDPGPLFLIATAIAVVAALLGSRVFVTLTLGASIGGTIGWYYVRNRRTTTVGASILVLGLVGIGGIIALRGLSALIGYGVSGGTNTTGVLVLEVIAYATLTATVMAVPHFGLRIEQRPSVRWLQETLPFRGRIIGPEKSFTRDD</sequence>
<feature type="transmembrane region" description="Helical" evidence="1">
    <location>
        <begin position="262"/>
        <end position="284"/>
    </location>
</feature>
<dbReference type="PANTHER" id="PTHR14969">
    <property type="entry name" value="SPHINGOSINE-1-PHOSPHATE PHOSPHOHYDROLASE"/>
    <property type="match status" value="1"/>
</dbReference>
<keyword evidence="1" id="KW-0472">Membrane</keyword>
<evidence type="ECO:0000313" key="4">
    <source>
        <dbReference type="Proteomes" id="UP000273828"/>
    </source>
</evidence>
<feature type="domain" description="Phosphatidic acid phosphatase type 2/haloperoxidase" evidence="2">
    <location>
        <begin position="56"/>
        <end position="166"/>
    </location>
</feature>
<evidence type="ECO:0000259" key="2">
    <source>
        <dbReference type="SMART" id="SM00014"/>
    </source>
</evidence>
<dbReference type="AlphaFoldDB" id="A0A3N6M1X6"/>
<feature type="transmembrane region" description="Helical" evidence="1">
    <location>
        <begin position="98"/>
        <end position="116"/>
    </location>
</feature>
<dbReference type="PANTHER" id="PTHR14969:SF13">
    <property type="entry name" value="AT30094P"/>
    <property type="match status" value="1"/>
</dbReference>
<evidence type="ECO:0000256" key="1">
    <source>
        <dbReference type="SAM" id="Phobius"/>
    </source>
</evidence>
<name>A0A3N6M1X6_9EURY</name>
<accession>A0A3N6M1X6</accession>
<feature type="transmembrane region" description="Helical" evidence="1">
    <location>
        <begin position="123"/>
        <end position="144"/>
    </location>
</feature>
<evidence type="ECO:0000313" key="3">
    <source>
        <dbReference type="EMBL" id="RQG89790.1"/>
    </source>
</evidence>
<dbReference type="Gene3D" id="1.20.144.10">
    <property type="entry name" value="Phosphatidic acid phosphatase type 2/haloperoxidase"/>
    <property type="match status" value="1"/>
</dbReference>
<dbReference type="InterPro" id="IPR036938">
    <property type="entry name" value="PAP2/HPO_sf"/>
</dbReference>
<feature type="transmembrane region" description="Helical" evidence="1">
    <location>
        <begin position="59"/>
        <end position="78"/>
    </location>
</feature>
<keyword evidence="4" id="KW-1185">Reference proteome</keyword>
<dbReference type="SMART" id="SM00014">
    <property type="entry name" value="acidPPc"/>
    <property type="match status" value="1"/>
</dbReference>
<keyword evidence="1" id="KW-1133">Transmembrane helix</keyword>
<dbReference type="EMBL" id="REFY01000003">
    <property type="protein sequence ID" value="RQG89790.1"/>
    <property type="molecule type" value="Genomic_DNA"/>
</dbReference>
<dbReference type="RefSeq" id="WP_124177871.1">
    <property type="nucleotide sequence ID" value="NZ_REFY01000003.1"/>
</dbReference>
<feature type="transmembrane region" description="Helical" evidence="1">
    <location>
        <begin position="150"/>
        <end position="167"/>
    </location>
</feature>
<feature type="transmembrane region" description="Helical" evidence="1">
    <location>
        <begin position="227"/>
        <end position="250"/>
    </location>
</feature>